<dbReference type="RefSeq" id="WP_146402728.1">
    <property type="nucleotide sequence ID" value="NZ_SJPJ01000001.1"/>
</dbReference>
<name>A0A5C5ZBY8_9BACT</name>
<feature type="transmembrane region" description="Helical" evidence="2">
    <location>
        <begin position="121"/>
        <end position="143"/>
    </location>
</feature>
<sequence>MNEESHNRKIDPQLEARIVALVMGEASELERDQLSQLMEENPELATLKSEYESIHGLMREVAAGETLPQDDDWKLSAEKRHSVLAVLDGKSHEPTSAPVHVQSSERRRWWTGSFVPSYPRIAAILSVAGCLGLLAFSILGLSISSPMASRSVDSQLAVEEYEAYLDAVPAGEGFSSGGTSIGVMIENAAGRPAADVEYDFRQNSKSSLSRLRASLDTESPPPSPYYVDEDAVYSRLIPNAELPDVVGAPGEAPVWEDLNRESVRPLSRERSSGQTTQNYSVTVPNAPSSGVTKESERLGTKDSVWVDPGPLSYEAVQPTVENFSGPGRQLAESDLAQKRLPEIEKKVPEESSIALGIQEMAVDEKAERAVRGKRGQATFGDTAEGRSSRYALDGIDVDNDGDGVASAMEWFGGNGAMGGGISGGARLEQLENAPGNDHYFFGVPPSDVPPQTPRFDFSRTDQDVTKGLETRSTETVSEALAFHDRRIKDLEDDIGLAITDKLGRKLEAGKLVTPSAKQDATPRVPTQAALPQESSSAPAAVYGHDLLGDFAKAVDQTELLPKKKGKQIELQRQLGQQMVDGERFRGIATRAYGEKAQSKFTPAKKRPAAAGLNEKNALEDAFSTFSLHVSDVSFKLAQAALARGEWPETAKIRIEEFVNAFDYGDPMPSQDEKVACRLEQSIHPFLQQRNLLRVAMRTAAAGRASNTPLRLTFLLDNSGSMERIDRQQTVRRAFAMLAGQLKSIDQVTLISFARQPRLLADKVSGSRSNELVQLIENLPSEGGTNIEAALQLAFEKAQEQQADDAQNRVILLTDGAVNLGDANPNSLAGMITTMRDAGIAFDAAGISAEGLNDEILEALTRKGDGRYYLLDSIDSADDGFARQIAGALRPSAKNVKVQVEFNPKRVGRYKLLGFEKHMLKQEDFRNDKVDAAEMAAAEAGVAVYQFEARPDGEGDVGSVSVRFRDLSTGQMIENRWPIPYKTDAARPDQAAPSMRIATTAAMFSAKLRGEPLGEMVDLKTLSDLISGLPDRDRNAKRVQQLQLMIDQARQVSGE</sequence>
<dbReference type="PANTHER" id="PTHR10579:SF43">
    <property type="entry name" value="ZINC FINGER (C3HC4-TYPE RING FINGER) FAMILY PROTEIN"/>
    <property type="match status" value="1"/>
</dbReference>
<protein>
    <submittedName>
        <fullName evidence="4">von Willebrand factor</fullName>
    </submittedName>
</protein>
<feature type="region of interest" description="Disordered" evidence="1">
    <location>
        <begin position="513"/>
        <end position="537"/>
    </location>
</feature>
<evidence type="ECO:0000256" key="2">
    <source>
        <dbReference type="SAM" id="Phobius"/>
    </source>
</evidence>
<dbReference type="SMART" id="SM00327">
    <property type="entry name" value="VWA"/>
    <property type="match status" value="1"/>
</dbReference>
<dbReference type="Pfam" id="PF13519">
    <property type="entry name" value="VWA_2"/>
    <property type="match status" value="1"/>
</dbReference>
<dbReference type="Gene3D" id="3.40.50.410">
    <property type="entry name" value="von Willebrand factor, type A domain"/>
    <property type="match status" value="1"/>
</dbReference>
<feature type="compositionally biased region" description="Polar residues" evidence="1">
    <location>
        <begin position="272"/>
        <end position="292"/>
    </location>
</feature>
<feature type="region of interest" description="Disordered" evidence="1">
    <location>
        <begin position="248"/>
        <end position="305"/>
    </location>
</feature>
<accession>A0A5C5ZBY8</accession>
<reference evidence="4 5" key="1">
    <citation type="submission" date="2019-02" db="EMBL/GenBank/DDBJ databases">
        <title>Deep-cultivation of Planctomycetes and their phenomic and genomic characterization uncovers novel biology.</title>
        <authorList>
            <person name="Wiegand S."/>
            <person name="Jogler M."/>
            <person name="Boedeker C."/>
            <person name="Pinto D."/>
            <person name="Vollmers J."/>
            <person name="Rivas-Marin E."/>
            <person name="Kohn T."/>
            <person name="Peeters S.H."/>
            <person name="Heuer A."/>
            <person name="Rast P."/>
            <person name="Oberbeckmann S."/>
            <person name="Bunk B."/>
            <person name="Jeske O."/>
            <person name="Meyerdierks A."/>
            <person name="Storesund J.E."/>
            <person name="Kallscheuer N."/>
            <person name="Luecker S."/>
            <person name="Lage O.M."/>
            <person name="Pohl T."/>
            <person name="Merkel B.J."/>
            <person name="Hornburger P."/>
            <person name="Mueller R.-W."/>
            <person name="Bruemmer F."/>
            <person name="Labrenz M."/>
            <person name="Spormann A.M."/>
            <person name="Op Den Camp H."/>
            <person name="Overmann J."/>
            <person name="Amann R."/>
            <person name="Jetten M.S.M."/>
            <person name="Mascher T."/>
            <person name="Medema M.H."/>
            <person name="Devos D.P."/>
            <person name="Kaster A.-K."/>
            <person name="Ovreas L."/>
            <person name="Rohde M."/>
            <person name="Galperin M.Y."/>
            <person name="Jogler C."/>
        </authorList>
    </citation>
    <scope>NUCLEOTIDE SEQUENCE [LARGE SCALE GENOMIC DNA]</scope>
    <source>
        <strain evidence="4 5">CA13</strain>
    </source>
</reference>
<evidence type="ECO:0000313" key="4">
    <source>
        <dbReference type="EMBL" id="TWT84832.1"/>
    </source>
</evidence>
<comment type="caution">
    <text evidence="4">The sequence shown here is derived from an EMBL/GenBank/DDBJ whole genome shotgun (WGS) entry which is preliminary data.</text>
</comment>
<dbReference type="SUPFAM" id="SSF53300">
    <property type="entry name" value="vWA-like"/>
    <property type="match status" value="1"/>
</dbReference>
<evidence type="ECO:0000259" key="3">
    <source>
        <dbReference type="PROSITE" id="PS50234"/>
    </source>
</evidence>
<keyword evidence="5" id="KW-1185">Reference proteome</keyword>
<dbReference type="InterPro" id="IPR051266">
    <property type="entry name" value="CLCR"/>
</dbReference>
<evidence type="ECO:0000256" key="1">
    <source>
        <dbReference type="SAM" id="MobiDB-lite"/>
    </source>
</evidence>
<evidence type="ECO:0000313" key="5">
    <source>
        <dbReference type="Proteomes" id="UP000315010"/>
    </source>
</evidence>
<organism evidence="4 5">
    <name type="scientific">Novipirellula herctigrandis</name>
    <dbReference type="NCBI Taxonomy" id="2527986"/>
    <lineage>
        <taxon>Bacteria</taxon>
        <taxon>Pseudomonadati</taxon>
        <taxon>Planctomycetota</taxon>
        <taxon>Planctomycetia</taxon>
        <taxon>Pirellulales</taxon>
        <taxon>Pirellulaceae</taxon>
        <taxon>Novipirellula</taxon>
    </lineage>
</organism>
<feature type="compositionally biased region" description="Basic and acidic residues" evidence="1">
    <location>
        <begin position="257"/>
        <end position="271"/>
    </location>
</feature>
<dbReference type="Pfam" id="PF12034">
    <property type="entry name" value="YfbK_C"/>
    <property type="match status" value="1"/>
</dbReference>
<feature type="domain" description="VWFA" evidence="3">
    <location>
        <begin position="710"/>
        <end position="884"/>
    </location>
</feature>
<keyword evidence="2" id="KW-0812">Transmembrane</keyword>
<dbReference type="InterPro" id="IPR021908">
    <property type="entry name" value="YfbK_C"/>
</dbReference>
<dbReference type="Proteomes" id="UP000315010">
    <property type="component" value="Unassembled WGS sequence"/>
</dbReference>
<keyword evidence="2" id="KW-1133">Transmembrane helix</keyword>
<dbReference type="InterPro" id="IPR022156">
    <property type="entry name" value="Uncharacterised_YfbK_N"/>
</dbReference>
<dbReference type="AlphaFoldDB" id="A0A5C5ZBY8"/>
<proteinExistence type="predicted"/>
<dbReference type="EMBL" id="SJPJ01000001">
    <property type="protein sequence ID" value="TWT84832.1"/>
    <property type="molecule type" value="Genomic_DNA"/>
</dbReference>
<keyword evidence="2" id="KW-0472">Membrane</keyword>
<dbReference type="OrthoDB" id="9805121at2"/>
<gene>
    <name evidence="4" type="ORF">CA13_63130</name>
</gene>
<dbReference type="PROSITE" id="PS50234">
    <property type="entry name" value="VWFA"/>
    <property type="match status" value="1"/>
</dbReference>
<dbReference type="InterPro" id="IPR002035">
    <property type="entry name" value="VWF_A"/>
</dbReference>
<dbReference type="Pfam" id="PF12450">
    <property type="entry name" value="vWF_A"/>
    <property type="match status" value="1"/>
</dbReference>
<dbReference type="PANTHER" id="PTHR10579">
    <property type="entry name" value="CALCIUM-ACTIVATED CHLORIDE CHANNEL REGULATOR"/>
    <property type="match status" value="1"/>
</dbReference>
<dbReference type="InterPro" id="IPR036465">
    <property type="entry name" value="vWFA_dom_sf"/>
</dbReference>